<feature type="modified residue" description="N6-(pyridoxal phosphate)lysine" evidence="2 3">
    <location>
        <position position="43"/>
    </location>
</feature>
<dbReference type="CDD" id="cd00635">
    <property type="entry name" value="PLPDE_III_YBL036c_like"/>
    <property type="match status" value="1"/>
</dbReference>
<dbReference type="OrthoDB" id="9804072at2"/>
<evidence type="ECO:0000256" key="1">
    <source>
        <dbReference type="ARBA" id="ARBA00022898"/>
    </source>
</evidence>
<dbReference type="Pfam" id="PF01168">
    <property type="entry name" value="Ala_racemase_N"/>
    <property type="match status" value="1"/>
</dbReference>
<feature type="domain" description="Alanine racemase N-terminal" evidence="5">
    <location>
        <begin position="46"/>
        <end position="244"/>
    </location>
</feature>
<gene>
    <name evidence="6" type="ORF">FBY41_3800</name>
</gene>
<dbReference type="PANTHER" id="PTHR10146:SF14">
    <property type="entry name" value="PYRIDOXAL PHOSPHATE HOMEOSTASIS PROTEIN"/>
    <property type="match status" value="1"/>
</dbReference>
<comment type="similarity">
    <text evidence="2 4">Belongs to the pyridoxal phosphate-binding protein YggS/PROSC family.</text>
</comment>
<keyword evidence="7" id="KW-1185">Reference proteome</keyword>
<evidence type="ECO:0000256" key="3">
    <source>
        <dbReference type="PIRSR" id="PIRSR004848-1"/>
    </source>
</evidence>
<organism evidence="6 7">
    <name type="scientific">Humibacillus xanthopallidus</name>
    <dbReference type="NCBI Taxonomy" id="412689"/>
    <lineage>
        <taxon>Bacteria</taxon>
        <taxon>Bacillati</taxon>
        <taxon>Actinomycetota</taxon>
        <taxon>Actinomycetes</taxon>
        <taxon>Micrococcales</taxon>
        <taxon>Intrasporangiaceae</taxon>
        <taxon>Humibacillus</taxon>
    </lineage>
</organism>
<comment type="caution">
    <text evidence="6">The sequence shown here is derived from an EMBL/GenBank/DDBJ whole genome shotgun (WGS) entry which is preliminary data.</text>
</comment>
<dbReference type="HAMAP" id="MF_02087">
    <property type="entry name" value="PLP_homeostasis"/>
    <property type="match status" value="1"/>
</dbReference>
<dbReference type="GO" id="GO:0030170">
    <property type="term" value="F:pyridoxal phosphate binding"/>
    <property type="evidence" value="ECO:0007669"/>
    <property type="project" value="UniProtKB-UniRule"/>
</dbReference>
<dbReference type="InterPro" id="IPR011078">
    <property type="entry name" value="PyrdxlP_homeostasis"/>
</dbReference>
<sequence length="247" mass="26032">MSDDQPRRDQLAAGLGEVRARIAAACADAGREPAEVTLIVVTKYFPASDVLLLHDLGVRDFGENRDQEAGEKFAEVRAALGDGPDGVVLHFIGQLQTNKAGHVAAYADVVQSVDRPRLVSALDRGAHLANRRLDVLLQVDLDTSPQDAAGGAGRGGVRPEQVGELADAVAVRDLLRLRGVMAVAPLGADPDAAFARLREVADGIRRRHPGADWMSAGMSGDLEAAVRHGATHLRVGTAILGSRPSLL</sequence>
<dbReference type="PANTHER" id="PTHR10146">
    <property type="entry name" value="PROLINE SYNTHETASE CO-TRANSCRIBED BACTERIAL HOMOLOG PROTEIN"/>
    <property type="match status" value="1"/>
</dbReference>
<proteinExistence type="inferred from homology"/>
<accession>A0A543HJC0</accession>
<dbReference type="Proteomes" id="UP000316747">
    <property type="component" value="Unassembled WGS sequence"/>
</dbReference>
<dbReference type="InterPro" id="IPR001608">
    <property type="entry name" value="Ala_racemase_N"/>
</dbReference>
<dbReference type="SUPFAM" id="SSF51419">
    <property type="entry name" value="PLP-binding barrel"/>
    <property type="match status" value="1"/>
</dbReference>
<evidence type="ECO:0000259" key="5">
    <source>
        <dbReference type="Pfam" id="PF01168"/>
    </source>
</evidence>
<dbReference type="NCBIfam" id="TIGR00044">
    <property type="entry name" value="YggS family pyridoxal phosphate-dependent enzyme"/>
    <property type="match status" value="1"/>
</dbReference>
<evidence type="ECO:0000313" key="7">
    <source>
        <dbReference type="Proteomes" id="UP000316747"/>
    </source>
</evidence>
<name>A0A543HJC0_9MICO</name>
<reference evidence="6 7" key="1">
    <citation type="submission" date="2019-06" db="EMBL/GenBank/DDBJ databases">
        <title>Genome sequencing of plant associated microbes to promote plant fitness in Sorghum bicolor and Oryza sativa.</title>
        <authorList>
            <person name="Coleman-Derr D."/>
        </authorList>
    </citation>
    <scope>NUCLEOTIDE SEQUENCE [LARGE SCALE GENOMIC DNA]</scope>
    <source>
        <strain evidence="6 7">KV-663</strain>
    </source>
</reference>
<evidence type="ECO:0000256" key="4">
    <source>
        <dbReference type="RuleBase" id="RU004514"/>
    </source>
</evidence>
<dbReference type="EMBL" id="VFPM01000003">
    <property type="protein sequence ID" value="TQM58433.1"/>
    <property type="molecule type" value="Genomic_DNA"/>
</dbReference>
<dbReference type="Gene3D" id="3.20.20.10">
    <property type="entry name" value="Alanine racemase"/>
    <property type="match status" value="1"/>
</dbReference>
<dbReference type="RefSeq" id="WP_141845876.1">
    <property type="nucleotide sequence ID" value="NZ_VFPM01000003.1"/>
</dbReference>
<dbReference type="AlphaFoldDB" id="A0A543HJC0"/>
<dbReference type="InterPro" id="IPR029066">
    <property type="entry name" value="PLP-binding_barrel"/>
</dbReference>
<protein>
    <recommendedName>
        <fullName evidence="2">Pyridoxal phosphate homeostasis protein</fullName>
        <shortName evidence="2">PLP homeostasis protein</shortName>
    </recommendedName>
</protein>
<keyword evidence="1 2" id="KW-0663">Pyridoxal phosphate</keyword>
<evidence type="ECO:0000256" key="2">
    <source>
        <dbReference type="HAMAP-Rule" id="MF_02087"/>
    </source>
</evidence>
<evidence type="ECO:0000313" key="6">
    <source>
        <dbReference type="EMBL" id="TQM58433.1"/>
    </source>
</evidence>
<comment type="function">
    <text evidence="2">Pyridoxal 5'-phosphate (PLP)-binding protein, which is involved in PLP homeostasis.</text>
</comment>
<comment type="cofactor">
    <cofactor evidence="3">
        <name>pyridoxal 5'-phosphate</name>
        <dbReference type="ChEBI" id="CHEBI:597326"/>
    </cofactor>
</comment>
<dbReference type="PIRSF" id="PIRSF004848">
    <property type="entry name" value="YBL036c_PLPDEIII"/>
    <property type="match status" value="1"/>
</dbReference>